<keyword evidence="3" id="KW-1185">Reference proteome</keyword>
<comment type="caution">
    <text evidence="2">The sequence shown here is derived from an EMBL/GenBank/DDBJ whole genome shotgun (WGS) entry which is preliminary data.</text>
</comment>
<proteinExistence type="predicted"/>
<dbReference type="Proteomes" id="UP000265520">
    <property type="component" value="Unassembled WGS sequence"/>
</dbReference>
<organism evidence="2 3">
    <name type="scientific">Trifolium medium</name>
    <dbReference type="NCBI Taxonomy" id="97028"/>
    <lineage>
        <taxon>Eukaryota</taxon>
        <taxon>Viridiplantae</taxon>
        <taxon>Streptophyta</taxon>
        <taxon>Embryophyta</taxon>
        <taxon>Tracheophyta</taxon>
        <taxon>Spermatophyta</taxon>
        <taxon>Magnoliopsida</taxon>
        <taxon>eudicotyledons</taxon>
        <taxon>Gunneridae</taxon>
        <taxon>Pentapetalae</taxon>
        <taxon>rosids</taxon>
        <taxon>fabids</taxon>
        <taxon>Fabales</taxon>
        <taxon>Fabaceae</taxon>
        <taxon>Papilionoideae</taxon>
        <taxon>50 kb inversion clade</taxon>
        <taxon>NPAAA clade</taxon>
        <taxon>Hologalegina</taxon>
        <taxon>IRL clade</taxon>
        <taxon>Trifolieae</taxon>
        <taxon>Trifolium</taxon>
    </lineage>
</organism>
<evidence type="ECO:0000256" key="1">
    <source>
        <dbReference type="SAM" id="MobiDB-lite"/>
    </source>
</evidence>
<evidence type="ECO:0000313" key="3">
    <source>
        <dbReference type="Proteomes" id="UP000265520"/>
    </source>
</evidence>
<dbReference type="AlphaFoldDB" id="A0A392T131"/>
<reference evidence="2 3" key="1">
    <citation type="journal article" date="2018" name="Front. Plant Sci.">
        <title>Red Clover (Trifolium pratense) and Zigzag Clover (T. medium) - A Picture of Genomic Similarities and Differences.</title>
        <authorList>
            <person name="Dluhosova J."/>
            <person name="Istvanek J."/>
            <person name="Nedelnik J."/>
            <person name="Repkova J."/>
        </authorList>
    </citation>
    <scope>NUCLEOTIDE SEQUENCE [LARGE SCALE GENOMIC DNA]</scope>
    <source>
        <strain evidence="3">cv. 10/8</strain>
        <tissue evidence="2">Leaf</tissue>
    </source>
</reference>
<protein>
    <submittedName>
        <fullName evidence="2">Uncharacterized protein</fullName>
    </submittedName>
</protein>
<dbReference type="EMBL" id="LXQA010472960">
    <property type="protein sequence ID" value="MCI54025.1"/>
    <property type="molecule type" value="Genomic_DNA"/>
</dbReference>
<sequence>KAIIAAQVKEDLEFLADLNSRFPYPTPISVKDGEEFVAEWESRRQTNIGDVESGKKKGKKKGSS</sequence>
<evidence type="ECO:0000313" key="2">
    <source>
        <dbReference type="EMBL" id="MCI54025.1"/>
    </source>
</evidence>
<name>A0A392T131_9FABA</name>
<feature type="region of interest" description="Disordered" evidence="1">
    <location>
        <begin position="41"/>
        <end position="64"/>
    </location>
</feature>
<accession>A0A392T131</accession>
<feature type="non-terminal residue" evidence="2">
    <location>
        <position position="1"/>
    </location>
</feature>